<sequence>MLDLAFAIAWFVALVLYWIFGDAHLRAVWRGVLLLGAIPPLVLLIARVFMHEPQSYLRNNMRHTRIPYALILRRYWARLLAVSVIWFIYDWITYPFGMYSDTIVARAAPNASFAQTLGWGCLVNAFYVPGTIAGSFLADWIGPKYCLITGLVLQAVFGFALSGAYDRFFPTASGGNVAGFAVMYGFFLAFGEVGPGNNLGLLASKAIGPTAARGQLYGIAAAIGKVGAFIGSYTFPQIQADMDARSAYLGHTGLFYIGAALAGFSAIIALCLPNIKPDAMADEDVLFREYLAAHGFDVSRMGEPGQGEKRGELEGEAEGERAQ</sequence>
<dbReference type="InterPro" id="IPR020846">
    <property type="entry name" value="MFS_dom"/>
</dbReference>
<proteinExistence type="predicted"/>
<dbReference type="Gene3D" id="1.20.1250.20">
    <property type="entry name" value="MFS general substrate transporter like domains"/>
    <property type="match status" value="1"/>
</dbReference>
<dbReference type="InterPro" id="IPR005828">
    <property type="entry name" value="MFS_sugar_transport-like"/>
</dbReference>
<feature type="transmembrane region" description="Helical" evidence="6">
    <location>
        <begin position="31"/>
        <end position="50"/>
    </location>
</feature>
<evidence type="ECO:0000256" key="5">
    <source>
        <dbReference type="SAM" id="MobiDB-lite"/>
    </source>
</evidence>
<dbReference type="SUPFAM" id="SSF103473">
    <property type="entry name" value="MFS general substrate transporter"/>
    <property type="match status" value="1"/>
</dbReference>
<evidence type="ECO:0000256" key="2">
    <source>
        <dbReference type="ARBA" id="ARBA00022692"/>
    </source>
</evidence>
<evidence type="ECO:0000313" key="8">
    <source>
        <dbReference type="EMBL" id="KLT41534.1"/>
    </source>
</evidence>
<evidence type="ECO:0000313" key="9">
    <source>
        <dbReference type="Proteomes" id="UP000053611"/>
    </source>
</evidence>
<protein>
    <submittedName>
        <fullName evidence="8">MFS general substrate transporter</fullName>
    </submittedName>
</protein>
<evidence type="ECO:0000256" key="4">
    <source>
        <dbReference type="ARBA" id="ARBA00023136"/>
    </source>
</evidence>
<name>A0A0J1B1N8_9TREE</name>
<dbReference type="STRING" id="879819.A0A0J1B1N8"/>
<feature type="transmembrane region" description="Helical" evidence="6">
    <location>
        <begin position="216"/>
        <end position="234"/>
    </location>
</feature>
<evidence type="ECO:0000256" key="6">
    <source>
        <dbReference type="SAM" id="Phobius"/>
    </source>
</evidence>
<comment type="subcellular location">
    <subcellularLocation>
        <location evidence="1">Membrane</location>
        <topology evidence="1">Multi-pass membrane protein</topology>
    </subcellularLocation>
</comment>
<dbReference type="EMBL" id="KQ087216">
    <property type="protein sequence ID" value="KLT41534.1"/>
    <property type="molecule type" value="Genomic_DNA"/>
</dbReference>
<dbReference type="OrthoDB" id="2261376at2759"/>
<dbReference type="Pfam" id="PF00083">
    <property type="entry name" value="Sugar_tr"/>
    <property type="match status" value="1"/>
</dbReference>
<dbReference type="GO" id="GO:0005886">
    <property type="term" value="C:plasma membrane"/>
    <property type="evidence" value="ECO:0007669"/>
    <property type="project" value="TreeGrafter"/>
</dbReference>
<feature type="region of interest" description="Disordered" evidence="5">
    <location>
        <begin position="301"/>
        <end position="323"/>
    </location>
</feature>
<dbReference type="AlphaFoldDB" id="A0A0J1B1N8"/>
<dbReference type="GO" id="GO:0046943">
    <property type="term" value="F:carboxylic acid transmembrane transporter activity"/>
    <property type="evidence" value="ECO:0007669"/>
    <property type="project" value="TreeGrafter"/>
</dbReference>
<dbReference type="InterPro" id="IPR036259">
    <property type="entry name" value="MFS_trans_sf"/>
</dbReference>
<feature type="transmembrane region" description="Helical" evidence="6">
    <location>
        <begin position="71"/>
        <end position="89"/>
    </location>
</feature>
<dbReference type="PANTHER" id="PTHR23508:SF10">
    <property type="entry name" value="CARBOXYLIC ACID TRANSPORTER PROTEIN HOMOLOG"/>
    <property type="match status" value="1"/>
</dbReference>
<keyword evidence="9" id="KW-1185">Reference proteome</keyword>
<accession>A0A0J1B1N8</accession>
<dbReference type="Proteomes" id="UP000053611">
    <property type="component" value="Unassembled WGS sequence"/>
</dbReference>
<dbReference type="PANTHER" id="PTHR23508">
    <property type="entry name" value="CARBOXYLIC ACID TRANSPORTER PROTEIN HOMOLOG"/>
    <property type="match status" value="1"/>
</dbReference>
<reference evidence="8 9" key="1">
    <citation type="submission" date="2015-03" db="EMBL/GenBank/DDBJ databases">
        <title>Genomics and transcriptomics of the oil-accumulating basidiomycete yeast T. oleaginosus allow insights into substrate utilization and the diverse evolutionary trajectories of mating systems in fungi.</title>
        <authorList>
            <consortium name="DOE Joint Genome Institute"/>
            <person name="Kourist R."/>
            <person name="Kracht O."/>
            <person name="Bracharz F."/>
            <person name="Lipzen A."/>
            <person name="Nolan M."/>
            <person name="Ohm R."/>
            <person name="Grigoriev I."/>
            <person name="Sun S."/>
            <person name="Heitman J."/>
            <person name="Bruck T."/>
            <person name="Nowrousian M."/>
        </authorList>
    </citation>
    <scope>NUCLEOTIDE SEQUENCE [LARGE SCALE GENOMIC DNA]</scope>
    <source>
        <strain evidence="8 9">IBC0246</strain>
    </source>
</reference>
<feature type="domain" description="Major facilitator superfamily (MFS) profile" evidence="7">
    <location>
        <begin position="1"/>
        <end position="277"/>
    </location>
</feature>
<feature type="transmembrane region" description="Helical" evidence="6">
    <location>
        <begin position="254"/>
        <end position="272"/>
    </location>
</feature>
<evidence type="ECO:0000259" key="7">
    <source>
        <dbReference type="PROSITE" id="PS50850"/>
    </source>
</evidence>
<organism evidence="8 9">
    <name type="scientific">Cutaneotrichosporon oleaginosum</name>
    <dbReference type="NCBI Taxonomy" id="879819"/>
    <lineage>
        <taxon>Eukaryota</taxon>
        <taxon>Fungi</taxon>
        <taxon>Dikarya</taxon>
        <taxon>Basidiomycota</taxon>
        <taxon>Agaricomycotina</taxon>
        <taxon>Tremellomycetes</taxon>
        <taxon>Trichosporonales</taxon>
        <taxon>Trichosporonaceae</taxon>
        <taxon>Cutaneotrichosporon</taxon>
    </lineage>
</organism>
<gene>
    <name evidence="8" type="ORF">CC85DRAFT_286313</name>
</gene>
<feature type="transmembrane region" description="Helical" evidence="6">
    <location>
        <begin position="117"/>
        <end position="138"/>
    </location>
</feature>
<keyword evidence="4 6" id="KW-0472">Membrane</keyword>
<evidence type="ECO:0000256" key="1">
    <source>
        <dbReference type="ARBA" id="ARBA00004141"/>
    </source>
</evidence>
<keyword evidence="3 6" id="KW-1133">Transmembrane helix</keyword>
<evidence type="ECO:0000256" key="3">
    <source>
        <dbReference type="ARBA" id="ARBA00022989"/>
    </source>
</evidence>
<feature type="transmembrane region" description="Helical" evidence="6">
    <location>
        <begin position="145"/>
        <end position="165"/>
    </location>
</feature>
<dbReference type="PROSITE" id="PS50850">
    <property type="entry name" value="MFS"/>
    <property type="match status" value="1"/>
</dbReference>
<feature type="transmembrane region" description="Helical" evidence="6">
    <location>
        <begin position="177"/>
        <end position="195"/>
    </location>
</feature>
<keyword evidence="2 6" id="KW-0812">Transmembrane</keyword>
<feature type="compositionally biased region" description="Basic and acidic residues" evidence="5">
    <location>
        <begin position="306"/>
        <end position="323"/>
    </location>
</feature>